<evidence type="ECO:0000313" key="3">
    <source>
        <dbReference type="Proteomes" id="UP000184267"/>
    </source>
</evidence>
<dbReference type="AlphaFoldDB" id="A0A1M2V3D4"/>
<keyword evidence="3" id="KW-1185">Reference proteome</keyword>
<accession>A0A1M2V3D4</accession>
<organism evidence="2 3">
    <name type="scientific">Trametes pubescens</name>
    <name type="common">White-rot fungus</name>
    <dbReference type="NCBI Taxonomy" id="154538"/>
    <lineage>
        <taxon>Eukaryota</taxon>
        <taxon>Fungi</taxon>
        <taxon>Dikarya</taxon>
        <taxon>Basidiomycota</taxon>
        <taxon>Agaricomycotina</taxon>
        <taxon>Agaricomycetes</taxon>
        <taxon>Polyporales</taxon>
        <taxon>Polyporaceae</taxon>
        <taxon>Trametes</taxon>
    </lineage>
</organism>
<dbReference type="Proteomes" id="UP000184267">
    <property type="component" value="Unassembled WGS sequence"/>
</dbReference>
<gene>
    <name evidence="2" type="ORF">TRAPUB_7540</name>
</gene>
<proteinExistence type="predicted"/>
<dbReference type="EMBL" id="MNAD01001707">
    <property type="protein sequence ID" value="OJT02006.1"/>
    <property type="molecule type" value="Genomic_DNA"/>
</dbReference>
<evidence type="ECO:0000256" key="1">
    <source>
        <dbReference type="SAM" id="MobiDB-lite"/>
    </source>
</evidence>
<comment type="caution">
    <text evidence="2">The sequence shown here is derived from an EMBL/GenBank/DDBJ whole genome shotgun (WGS) entry which is preliminary data.</text>
</comment>
<protein>
    <submittedName>
        <fullName evidence="2">Uncharacterized protein</fullName>
    </submittedName>
</protein>
<feature type="region of interest" description="Disordered" evidence="1">
    <location>
        <begin position="87"/>
        <end position="128"/>
    </location>
</feature>
<name>A0A1M2V3D4_TRAPU</name>
<reference evidence="2 3" key="1">
    <citation type="submission" date="2016-10" db="EMBL/GenBank/DDBJ databases">
        <title>Genome sequence of the basidiomycete white-rot fungus Trametes pubescens.</title>
        <authorList>
            <person name="Makela M.R."/>
            <person name="Granchi Z."/>
            <person name="Peng M."/>
            <person name="De Vries R.P."/>
            <person name="Grigoriev I."/>
            <person name="Riley R."/>
            <person name="Hilden K."/>
        </authorList>
    </citation>
    <scope>NUCLEOTIDE SEQUENCE [LARGE SCALE GENOMIC DNA]</scope>
    <source>
        <strain evidence="2 3">FBCC735</strain>
    </source>
</reference>
<sequence>MCAKAQRHKTGHALCEEGGKLAGYRLAPDYDRELGDPVEMGGEYATHETTVEGGLTLDHMRRGQLEALLQKFLVGFGRMRQVELQMPERGGPELGHGEDDGAPVPADVSETNVRDGPATSVEDPHEDLDWQAMYGCE</sequence>
<evidence type="ECO:0000313" key="2">
    <source>
        <dbReference type="EMBL" id="OJT02006.1"/>
    </source>
</evidence>